<name>B0VH72_CLOAI</name>
<dbReference type="GO" id="GO:0016301">
    <property type="term" value="F:kinase activity"/>
    <property type="evidence" value="ECO:0007669"/>
    <property type="project" value="UniProtKB-KW"/>
</dbReference>
<dbReference type="Pfam" id="PF03308">
    <property type="entry name" value="MeaB"/>
    <property type="match status" value="1"/>
</dbReference>
<dbReference type="RefSeq" id="WP_015424546.1">
    <property type="nucleotide sequence ID" value="NC_020449.1"/>
</dbReference>
<dbReference type="GO" id="GO:0003924">
    <property type="term" value="F:GTPase activity"/>
    <property type="evidence" value="ECO:0007669"/>
    <property type="project" value="InterPro"/>
</dbReference>
<organism evidence="2 3">
    <name type="scientific">Cloacimonas acidaminovorans (strain Evry)</name>
    <dbReference type="NCBI Taxonomy" id="459349"/>
    <lineage>
        <taxon>Bacteria</taxon>
        <taxon>Pseudomonadati</taxon>
        <taxon>Candidatus Cloacimonadota</taxon>
        <taxon>Candidatus Cloacimonadia</taxon>
        <taxon>Candidatus Cloacimonadales</taxon>
        <taxon>Candidatus Cloacimonadaceae</taxon>
        <taxon>Candidatus Cloacimonas</taxon>
    </lineage>
</organism>
<proteinExistence type="inferred from homology"/>
<dbReference type="InterPro" id="IPR005129">
    <property type="entry name" value="GTPase_ArgK"/>
</dbReference>
<evidence type="ECO:0000313" key="3">
    <source>
        <dbReference type="Proteomes" id="UP000002019"/>
    </source>
</evidence>
<keyword evidence="2" id="KW-0808">Transferase</keyword>
<dbReference type="STRING" id="459349.CLOAM0805"/>
<dbReference type="Proteomes" id="UP000002019">
    <property type="component" value="Chromosome"/>
</dbReference>
<dbReference type="CDD" id="cd03114">
    <property type="entry name" value="MMAA-like"/>
    <property type="match status" value="1"/>
</dbReference>
<dbReference type="GO" id="GO:0005737">
    <property type="term" value="C:cytoplasm"/>
    <property type="evidence" value="ECO:0007669"/>
    <property type="project" value="TreeGrafter"/>
</dbReference>
<dbReference type="GO" id="GO:0005525">
    <property type="term" value="F:GTP binding"/>
    <property type="evidence" value="ECO:0007669"/>
    <property type="project" value="InterPro"/>
</dbReference>
<sequence>MSKKRKPEWTPVNSGKEFASEIVTGTKKLKTKTAPPLKEKNYDLKTLVKGVREGNRTLLAKAITLIESNAEKHFLPAQELIKELLPYSGNSIRIGITGVPGAGKSTFIENFGLYLIEQGHKVAVLAIDPSSTISKGSILGDKTRMELLSRNPKSFIRPSPSAGILGGVARKTRETIILCESAGYDVILIETVGVGQSETTVRSMVDFFLLMQIAGAGDELQGIKRGIIELADLIVINKADGDNIARTELAKRELQNVLHYIRNSTEGWQTKVVTSSALNKIGLKEIWELITEFQKLTKQSSVFAKRRAQQNTQWFENLIAEAVLHRFYQQEKVKELLPRLKEEVAKGKMPVALAVDTLLKNEKSEE</sequence>
<dbReference type="AlphaFoldDB" id="B0VH72"/>
<dbReference type="EMBL" id="CU466930">
    <property type="protein sequence ID" value="CAO80687.1"/>
    <property type="molecule type" value="Genomic_DNA"/>
</dbReference>
<evidence type="ECO:0000313" key="2">
    <source>
        <dbReference type="EMBL" id="CAO80687.1"/>
    </source>
</evidence>
<dbReference type="NCBIfam" id="TIGR00750">
    <property type="entry name" value="lao"/>
    <property type="match status" value="1"/>
</dbReference>
<dbReference type="Gene3D" id="1.20.5.170">
    <property type="match status" value="1"/>
</dbReference>
<dbReference type="eggNOG" id="COG1703">
    <property type="taxonomic scope" value="Bacteria"/>
</dbReference>
<dbReference type="SUPFAM" id="SSF52540">
    <property type="entry name" value="P-loop containing nucleoside triphosphate hydrolases"/>
    <property type="match status" value="1"/>
</dbReference>
<dbReference type="EC" id="2.7.-.-" evidence="2"/>
<dbReference type="OrthoDB" id="9778292at2"/>
<dbReference type="HOGENOM" id="CLU_043725_2_0_0"/>
<evidence type="ECO:0000256" key="1">
    <source>
        <dbReference type="ARBA" id="ARBA00009625"/>
    </source>
</evidence>
<dbReference type="PANTHER" id="PTHR23408">
    <property type="entry name" value="METHYLMALONYL-COA MUTASE"/>
    <property type="match status" value="1"/>
</dbReference>
<dbReference type="KEGG" id="caci:CLOAM0805"/>
<protein>
    <submittedName>
        <fullName evidence="2">ATPase/kinase associated with arginine transport</fullName>
        <ecNumber evidence="2">2.7.-.-</ecNumber>
    </submittedName>
</protein>
<gene>
    <name evidence="2" type="primary">argK</name>
    <name evidence="2" type="ordered locus">CLOAM0805</name>
</gene>
<dbReference type="Gene3D" id="1.10.287.130">
    <property type="match status" value="1"/>
</dbReference>
<dbReference type="InterPro" id="IPR027417">
    <property type="entry name" value="P-loop_NTPase"/>
</dbReference>
<reference evidence="2 3" key="1">
    <citation type="journal article" date="2008" name="J. Bacteriol.">
        <title>'Candidatus Cloacamonas acidaminovorans': genome sequence reconstruction provides a first glimpse of a new bacterial division.</title>
        <authorList>
            <person name="Pelletier E."/>
            <person name="Kreimeyer A."/>
            <person name="Bocs S."/>
            <person name="Rouy Z."/>
            <person name="Gyapay G."/>
            <person name="Chouari R."/>
            <person name="Riviere D."/>
            <person name="Ganesan A."/>
            <person name="Daegelen P."/>
            <person name="Sghir A."/>
            <person name="Cohen G.N."/>
            <person name="Medigue C."/>
            <person name="Weissenbach J."/>
            <person name="Le Paslier D."/>
        </authorList>
    </citation>
    <scope>NUCLEOTIDE SEQUENCE [LARGE SCALE GENOMIC DNA]</scope>
    <source>
        <strain evidence="3">Evry</strain>
    </source>
</reference>
<keyword evidence="3" id="KW-1185">Reference proteome</keyword>
<comment type="similarity">
    <text evidence="1">Belongs to the SIMIBI class G3E GTPase family. ArgK/MeaB subfamily.</text>
</comment>
<accession>B0VH72</accession>
<dbReference type="NCBIfam" id="NF006958">
    <property type="entry name" value="PRK09435.1"/>
    <property type="match status" value="1"/>
</dbReference>
<dbReference type="Gene3D" id="3.40.50.300">
    <property type="entry name" value="P-loop containing nucleotide triphosphate hydrolases"/>
    <property type="match status" value="1"/>
</dbReference>
<dbReference type="PANTHER" id="PTHR23408:SF3">
    <property type="entry name" value="METHYLMALONIC ACIDURIA TYPE A PROTEIN, MITOCHONDRIAL"/>
    <property type="match status" value="1"/>
</dbReference>